<keyword evidence="1" id="KW-0472">Membrane</keyword>
<organismHost>
    <name type="scientific">Apodemus sylvaticus</name>
    <name type="common">European woodmouse</name>
    <dbReference type="NCBI Taxonomy" id="10129"/>
</organismHost>
<evidence type="ECO:0000313" key="2">
    <source>
        <dbReference type="EMBL" id="SNB49001.1"/>
    </source>
</evidence>
<accession>A0A212PQ05</accession>
<protein>
    <submittedName>
        <fullName evidence="2">CPXV172 protein</fullName>
    </submittedName>
</protein>
<dbReference type="InterPro" id="IPR010274">
    <property type="entry name" value="Orthopox_A36R"/>
</dbReference>
<proteinExistence type="predicted"/>
<organismHost>
    <name type="scientific">Bos taurus</name>
    <name type="common">Bovine</name>
    <dbReference type="NCBI Taxonomy" id="9913"/>
</organismHost>
<organismHost>
    <name type="scientific">Felis catus</name>
    <name type="common">Cat</name>
    <name type="synonym">Felis silvestris catus</name>
    <dbReference type="NCBI Taxonomy" id="9685"/>
</organismHost>
<organism evidence="2">
    <name type="scientific">Cowpox virus</name>
    <name type="common">CPV</name>
    <dbReference type="NCBI Taxonomy" id="10243"/>
    <lineage>
        <taxon>Viruses</taxon>
        <taxon>Varidnaviria</taxon>
        <taxon>Bamfordvirae</taxon>
        <taxon>Nucleocytoviricota</taxon>
        <taxon>Pokkesviricetes</taxon>
        <taxon>Chitovirales</taxon>
        <taxon>Poxviridae</taxon>
        <taxon>Chordopoxvirinae</taxon>
        <taxon>Orthopoxvirus</taxon>
        <taxon>Orthopoxvirus cowpox</taxon>
    </lineage>
</organism>
<organismHost>
    <name type="scientific">Microtus agrestis</name>
    <name type="common">Short-tailed field vole</name>
    <dbReference type="NCBI Taxonomy" id="29092"/>
</organismHost>
<dbReference type="Pfam" id="PF05950">
    <property type="entry name" value="Orthopox_A36R"/>
    <property type="match status" value="1"/>
</dbReference>
<organismHost>
    <name type="scientific">Homo sapiens</name>
    <name type="common">Human</name>
    <dbReference type="NCBI Taxonomy" id="9606"/>
</organismHost>
<organismHost>
    <name type="scientific">Mus musculus</name>
    <name type="common">Mouse</name>
    <dbReference type="NCBI Taxonomy" id="10090"/>
</organismHost>
<organismHost>
    <name type="scientific">Myodes glareolus</name>
    <name type="common">Bank vole</name>
    <name type="synonym">Clethrionomys glareolus</name>
    <dbReference type="NCBI Taxonomy" id="447135"/>
</organismHost>
<reference evidence="2" key="1">
    <citation type="submission" date="2017-06" db="EMBL/GenBank/DDBJ databases">
        <authorList>
            <person name="Kim H.J."/>
            <person name="Triplett B.A."/>
        </authorList>
    </citation>
    <scope>NUCLEOTIDE SEQUENCE</scope>
    <source>
        <strain evidence="2">Ger/2013/Alpaca</strain>
    </source>
</reference>
<feature type="transmembrane region" description="Helical" evidence="1">
    <location>
        <begin position="6"/>
        <end position="25"/>
    </location>
</feature>
<evidence type="ECO:0000256" key="1">
    <source>
        <dbReference type="SAM" id="Phobius"/>
    </source>
</evidence>
<keyword evidence="1" id="KW-1133">Transmembrane helix</keyword>
<keyword evidence="1" id="KW-0812">Transmembrane</keyword>
<name>A0A212PQ05_COWPX</name>
<gene>
    <name evidence="2" type="primary">CPXV172</name>
</gene>
<organismHost>
    <name type="scientific">Loxodonta africana</name>
    <name type="common">African elephant</name>
    <dbReference type="NCBI Taxonomy" id="9785"/>
</organismHost>
<dbReference type="Proteomes" id="UP000274633">
    <property type="component" value="Segment"/>
</dbReference>
<dbReference type="EMBL" id="LT896719">
    <property type="protein sequence ID" value="SNB49001.1"/>
    <property type="molecule type" value="Genomic_DNA"/>
</dbReference>
<sequence>MMLVPLITVTVVAGTILVCYILYICRKKIRTVYNDNKIIMTKLKKIKSSNSSKSSKSTDIESDWEDHCSAMEQNNDVDNISRNEILDDEILDDDSFAGSLIWDNESNVMAPSTEHIYDIVAGSTLLINNDRNEQTIYQNTTVVINDTETEVLNEDTKQNPSYSSNPFVNYNKTSICSKSNPFITELNNKFSENNPFRRAHSDDYLNKQEQDQDQDHKHDYIESSVVSLV</sequence>